<evidence type="ECO:0000313" key="2">
    <source>
        <dbReference type="Proteomes" id="UP000000768"/>
    </source>
</evidence>
<protein>
    <submittedName>
        <fullName evidence="1">Uncharacterized protein</fullName>
    </submittedName>
</protein>
<sequence>MERTCQGSDCLLQHWGRPLAGSSNSERTADEQGTAVAAAAVTSKGPRALRIFCFAFSNVGRVEYMG</sequence>
<reference evidence="2" key="2">
    <citation type="journal article" date="2018" name="Plant J.">
        <title>The Sorghum bicolor reference genome: improved assembly, gene annotations, a transcriptome atlas, and signatures of genome organization.</title>
        <authorList>
            <person name="McCormick R.F."/>
            <person name="Truong S.K."/>
            <person name="Sreedasyam A."/>
            <person name="Jenkins J."/>
            <person name="Shu S."/>
            <person name="Sims D."/>
            <person name="Kennedy M."/>
            <person name="Amirebrahimi M."/>
            <person name="Weers B.D."/>
            <person name="McKinley B."/>
            <person name="Mattison A."/>
            <person name="Morishige D.T."/>
            <person name="Grimwood J."/>
            <person name="Schmutz J."/>
            <person name="Mullet J.E."/>
        </authorList>
    </citation>
    <scope>NUCLEOTIDE SEQUENCE [LARGE SCALE GENOMIC DNA]</scope>
    <source>
        <strain evidence="2">cv. BTx623</strain>
    </source>
</reference>
<dbReference type="Proteomes" id="UP000000768">
    <property type="component" value="Chromosome 2"/>
</dbReference>
<accession>A0A1B6QAR3</accession>
<dbReference type="Gramene" id="KXG34981">
    <property type="protein sequence ID" value="KXG34981"/>
    <property type="gene ID" value="SORBI_3002G118400"/>
</dbReference>
<keyword evidence="2" id="KW-1185">Reference proteome</keyword>
<dbReference type="AlphaFoldDB" id="A0A1B6QAR3"/>
<name>A0A1B6QAR3_SORBI</name>
<evidence type="ECO:0000313" key="1">
    <source>
        <dbReference type="EMBL" id="KXG34981.1"/>
    </source>
</evidence>
<dbReference type="InParanoid" id="A0A1B6QAR3"/>
<reference evidence="1 2" key="1">
    <citation type="journal article" date="2009" name="Nature">
        <title>The Sorghum bicolor genome and the diversification of grasses.</title>
        <authorList>
            <person name="Paterson A.H."/>
            <person name="Bowers J.E."/>
            <person name="Bruggmann R."/>
            <person name="Dubchak I."/>
            <person name="Grimwood J."/>
            <person name="Gundlach H."/>
            <person name="Haberer G."/>
            <person name="Hellsten U."/>
            <person name="Mitros T."/>
            <person name="Poliakov A."/>
            <person name="Schmutz J."/>
            <person name="Spannagl M."/>
            <person name="Tang H."/>
            <person name="Wang X."/>
            <person name="Wicker T."/>
            <person name="Bharti A.K."/>
            <person name="Chapman J."/>
            <person name="Feltus F.A."/>
            <person name="Gowik U."/>
            <person name="Grigoriev I.V."/>
            <person name="Lyons E."/>
            <person name="Maher C.A."/>
            <person name="Martis M."/>
            <person name="Narechania A."/>
            <person name="Otillar R.P."/>
            <person name="Penning B.W."/>
            <person name="Salamov A.A."/>
            <person name="Wang Y."/>
            <person name="Zhang L."/>
            <person name="Carpita N.C."/>
            <person name="Freeling M."/>
            <person name="Gingle A.R."/>
            <person name="Hash C.T."/>
            <person name="Keller B."/>
            <person name="Klein P."/>
            <person name="Kresovich S."/>
            <person name="McCann M.C."/>
            <person name="Ming R."/>
            <person name="Peterson D.G."/>
            <person name="Mehboob-ur-Rahman"/>
            <person name="Ware D."/>
            <person name="Westhoff P."/>
            <person name="Mayer K.F."/>
            <person name="Messing J."/>
            <person name="Rokhsar D.S."/>
        </authorList>
    </citation>
    <scope>NUCLEOTIDE SEQUENCE [LARGE SCALE GENOMIC DNA]</scope>
    <source>
        <strain evidence="2">cv. BTx623</strain>
    </source>
</reference>
<organism evidence="1 2">
    <name type="scientific">Sorghum bicolor</name>
    <name type="common">Sorghum</name>
    <name type="synonym">Sorghum vulgare</name>
    <dbReference type="NCBI Taxonomy" id="4558"/>
    <lineage>
        <taxon>Eukaryota</taxon>
        <taxon>Viridiplantae</taxon>
        <taxon>Streptophyta</taxon>
        <taxon>Embryophyta</taxon>
        <taxon>Tracheophyta</taxon>
        <taxon>Spermatophyta</taxon>
        <taxon>Magnoliopsida</taxon>
        <taxon>Liliopsida</taxon>
        <taxon>Poales</taxon>
        <taxon>Poaceae</taxon>
        <taxon>PACMAD clade</taxon>
        <taxon>Panicoideae</taxon>
        <taxon>Andropogonodae</taxon>
        <taxon>Andropogoneae</taxon>
        <taxon>Sorghinae</taxon>
        <taxon>Sorghum</taxon>
    </lineage>
</organism>
<dbReference type="EMBL" id="CM000761">
    <property type="protein sequence ID" value="KXG34981.1"/>
    <property type="molecule type" value="Genomic_DNA"/>
</dbReference>
<proteinExistence type="predicted"/>
<gene>
    <name evidence="1" type="ORF">SORBI_3002G118400</name>
</gene>